<dbReference type="EMBL" id="JAUBDI010000002">
    <property type="protein sequence ID" value="MDW0112391.1"/>
    <property type="molecule type" value="Genomic_DNA"/>
</dbReference>
<accession>A0ABU4G663</accession>
<evidence type="ECO:0000256" key="2">
    <source>
        <dbReference type="ARBA" id="ARBA00023287"/>
    </source>
</evidence>
<proteinExistence type="predicted"/>
<organism evidence="4 5">
    <name type="scientific">Sporosarcina saromensis</name>
    <dbReference type="NCBI Taxonomy" id="359365"/>
    <lineage>
        <taxon>Bacteria</taxon>
        <taxon>Bacillati</taxon>
        <taxon>Bacillota</taxon>
        <taxon>Bacilli</taxon>
        <taxon>Bacillales</taxon>
        <taxon>Caryophanaceae</taxon>
        <taxon>Sporosarcina</taxon>
    </lineage>
</organism>
<dbReference type="PROSITE" id="PS00409">
    <property type="entry name" value="PROKAR_NTER_METHYL"/>
    <property type="match status" value="1"/>
</dbReference>
<keyword evidence="3" id="KW-0472">Membrane</keyword>
<keyword evidence="3" id="KW-1133">Transmembrane helix</keyword>
<dbReference type="Proteomes" id="UP001282284">
    <property type="component" value="Unassembled WGS sequence"/>
</dbReference>
<feature type="transmembrane region" description="Helical" evidence="3">
    <location>
        <begin position="12"/>
        <end position="36"/>
    </location>
</feature>
<keyword evidence="5" id="KW-1185">Reference proteome</keyword>
<dbReference type="NCBIfam" id="TIGR02532">
    <property type="entry name" value="IV_pilin_GFxxxE"/>
    <property type="match status" value="1"/>
</dbReference>
<gene>
    <name evidence="4" type="ORF">QT711_04285</name>
</gene>
<reference evidence="4 5" key="1">
    <citation type="submission" date="2023-06" db="EMBL/GenBank/DDBJ databases">
        <title>Sporosarcina sp. nov., isolated from Korean traditional fermented seafood 'Jeotgal'.</title>
        <authorList>
            <person name="Yang A.I."/>
            <person name="Shin N.-R."/>
        </authorList>
    </citation>
    <scope>NUCLEOTIDE SEQUENCE [LARGE SCALE GENOMIC DNA]</scope>
    <source>
        <strain evidence="4 5">KCTC13119</strain>
    </source>
</reference>
<evidence type="ECO:0000313" key="5">
    <source>
        <dbReference type="Proteomes" id="UP001282284"/>
    </source>
</evidence>
<keyword evidence="2" id="KW-0178">Competence</keyword>
<evidence type="ECO:0000256" key="1">
    <source>
        <dbReference type="ARBA" id="ARBA00004241"/>
    </source>
</evidence>
<sequence>MAKQQGMTLIEVLVTLVLTSLVIMLIWTTILTSMKYNVMESKKIRMQQEVNYLITKIQQVHRKNDCYELQIEETRVEMSSCQGELLYGETFSNGFGFEPQSISDIQPREVNLDLSITIFDLTNEAQGKQRSLTVDTVFARYKDQ</sequence>
<comment type="caution">
    <text evidence="4">The sequence shown here is derived from an EMBL/GenBank/DDBJ whole genome shotgun (WGS) entry which is preliminary data.</text>
</comment>
<keyword evidence="3" id="KW-0812">Transmembrane</keyword>
<name>A0ABU4G663_9BACL</name>
<evidence type="ECO:0000313" key="4">
    <source>
        <dbReference type="EMBL" id="MDW0112391.1"/>
    </source>
</evidence>
<dbReference type="InterPro" id="IPR012902">
    <property type="entry name" value="N_methyl_site"/>
</dbReference>
<evidence type="ECO:0000256" key="3">
    <source>
        <dbReference type="SAM" id="Phobius"/>
    </source>
</evidence>
<comment type="subcellular location">
    <subcellularLocation>
        <location evidence="1">Cell surface</location>
    </subcellularLocation>
</comment>
<dbReference type="Pfam" id="PF07963">
    <property type="entry name" value="N_methyl"/>
    <property type="match status" value="1"/>
</dbReference>
<dbReference type="RefSeq" id="WP_317942275.1">
    <property type="nucleotide sequence ID" value="NZ_JAUBDI010000002.1"/>
</dbReference>
<protein>
    <submittedName>
        <fullName evidence="4">Prepilin-type N-terminal cleavage/methylation domain-containing protein</fullName>
    </submittedName>
</protein>